<keyword evidence="2" id="KW-1133">Transmembrane helix</keyword>
<evidence type="ECO:0000256" key="2">
    <source>
        <dbReference type="SAM" id="Phobius"/>
    </source>
</evidence>
<feature type="transmembrane region" description="Helical" evidence="2">
    <location>
        <begin position="97"/>
        <end position="124"/>
    </location>
</feature>
<organism evidence="3 4">
    <name type="scientific">Pedobacter hartonius</name>
    <dbReference type="NCBI Taxonomy" id="425514"/>
    <lineage>
        <taxon>Bacteria</taxon>
        <taxon>Pseudomonadati</taxon>
        <taxon>Bacteroidota</taxon>
        <taxon>Sphingobacteriia</taxon>
        <taxon>Sphingobacteriales</taxon>
        <taxon>Sphingobacteriaceae</taxon>
        <taxon>Pedobacter</taxon>
    </lineage>
</organism>
<evidence type="ECO:0000313" key="4">
    <source>
        <dbReference type="Proteomes" id="UP000198850"/>
    </source>
</evidence>
<proteinExistence type="predicted"/>
<dbReference type="RefSeq" id="WP_090560186.1">
    <property type="nucleotide sequence ID" value="NZ_FNRA01000033.1"/>
</dbReference>
<protein>
    <submittedName>
        <fullName evidence="3">Uncharacterized protein</fullName>
    </submittedName>
</protein>
<evidence type="ECO:0000256" key="1">
    <source>
        <dbReference type="SAM" id="MobiDB-lite"/>
    </source>
</evidence>
<gene>
    <name evidence="3" type="ORF">SAMN05443550_1332</name>
</gene>
<feature type="compositionally biased region" description="Basic and acidic residues" evidence="1">
    <location>
        <begin position="177"/>
        <end position="194"/>
    </location>
</feature>
<name>A0A1H4HKF9_9SPHI</name>
<feature type="region of interest" description="Disordered" evidence="1">
    <location>
        <begin position="177"/>
        <end position="200"/>
    </location>
</feature>
<dbReference type="OrthoDB" id="794066at2"/>
<reference evidence="3 4" key="1">
    <citation type="submission" date="2016-10" db="EMBL/GenBank/DDBJ databases">
        <authorList>
            <person name="de Groot N.N."/>
        </authorList>
    </citation>
    <scope>NUCLEOTIDE SEQUENCE [LARGE SCALE GENOMIC DNA]</scope>
    <source>
        <strain evidence="3 4">DSM 19033</strain>
    </source>
</reference>
<dbReference type="Proteomes" id="UP000198850">
    <property type="component" value="Unassembled WGS sequence"/>
</dbReference>
<accession>A0A1H4HKF9</accession>
<dbReference type="AlphaFoldDB" id="A0A1H4HKF9"/>
<sequence length="200" mass="23334">MENAEEKMEAMEQAIDSFIPKMQEMQTAITEQAKVKIPDYKEDFDKIIQFSQKTSEGINKSLTHFKESVNVLIEVIQSIPKQEPVQHHHHFDIKSKVFVTSFVIMLLTVAVSIGLAVSFGIGYMKRYHEATSYSIVRAFYPKVAKYVDNAYSTNAEEIIREAEIRIEEQKTLSSEDYERMIDKRDKKRSKDQMKSKRKRK</sequence>
<dbReference type="STRING" id="425514.SAMN05443550_1332"/>
<keyword evidence="2" id="KW-0812">Transmembrane</keyword>
<keyword evidence="2" id="KW-0472">Membrane</keyword>
<evidence type="ECO:0000313" key="3">
    <source>
        <dbReference type="EMBL" id="SEB22347.1"/>
    </source>
</evidence>
<keyword evidence="4" id="KW-1185">Reference proteome</keyword>
<dbReference type="EMBL" id="FNRA01000033">
    <property type="protein sequence ID" value="SEB22347.1"/>
    <property type="molecule type" value="Genomic_DNA"/>
</dbReference>